<comment type="similarity">
    <text evidence="2">Belongs to the SHO1 family.</text>
</comment>
<evidence type="ECO:0000256" key="6">
    <source>
        <dbReference type="ARBA" id="ARBA00022989"/>
    </source>
</evidence>
<dbReference type="Pfam" id="PF00018">
    <property type="entry name" value="SH3_1"/>
    <property type="match status" value="1"/>
</dbReference>
<dbReference type="SMART" id="SM00326">
    <property type="entry name" value="SH3"/>
    <property type="match status" value="1"/>
</dbReference>
<evidence type="ECO:0000256" key="11">
    <source>
        <dbReference type="SAM" id="Phobius"/>
    </source>
</evidence>
<dbReference type="CDD" id="cd11855">
    <property type="entry name" value="SH3_Sho1p"/>
    <property type="match status" value="1"/>
</dbReference>
<evidence type="ECO:0000256" key="9">
    <source>
        <dbReference type="PROSITE-ProRule" id="PRU00192"/>
    </source>
</evidence>
<protein>
    <recommendedName>
        <fullName evidence="12">SH3 domain-containing protein</fullName>
    </recommendedName>
</protein>
<dbReference type="SUPFAM" id="SSF50044">
    <property type="entry name" value="SH3-domain"/>
    <property type="match status" value="1"/>
</dbReference>
<reference evidence="13 14" key="1">
    <citation type="submission" date="2024-04" db="EMBL/GenBank/DDBJ databases">
        <title>genome sequences of Mucor flavus KT1a and Helicostylum pulchrum KT1b strains isolation_sourced from the surface of a dry-aged beef.</title>
        <authorList>
            <person name="Toyotome T."/>
            <person name="Hosono M."/>
            <person name="Torimaru M."/>
            <person name="Fukuda K."/>
            <person name="Mikami N."/>
        </authorList>
    </citation>
    <scope>NUCLEOTIDE SEQUENCE [LARGE SCALE GENOMIC DNA]</scope>
    <source>
        <strain evidence="13 14">KT1b</strain>
    </source>
</reference>
<dbReference type="Proteomes" id="UP001476247">
    <property type="component" value="Unassembled WGS sequence"/>
</dbReference>
<feature type="transmembrane region" description="Helical" evidence="11">
    <location>
        <begin position="70"/>
        <end position="89"/>
    </location>
</feature>
<gene>
    <name evidence="13" type="ORF">HPULCUR_009694</name>
</gene>
<dbReference type="Gene3D" id="2.30.30.40">
    <property type="entry name" value="SH3 Domains"/>
    <property type="match status" value="1"/>
</dbReference>
<accession>A0ABP9YB73</accession>
<keyword evidence="3 9" id="KW-0728">SH3 domain</keyword>
<keyword evidence="6 11" id="KW-1133">Transmembrane helix</keyword>
<dbReference type="PROSITE" id="PS50002">
    <property type="entry name" value="SH3"/>
    <property type="match status" value="1"/>
</dbReference>
<evidence type="ECO:0000313" key="13">
    <source>
        <dbReference type="EMBL" id="GAA5804207.1"/>
    </source>
</evidence>
<keyword evidence="5 11" id="KW-0812">Transmembrane</keyword>
<comment type="caution">
    <text evidence="13">The sequence shown here is derived from an EMBL/GenBank/DDBJ whole genome shotgun (WGS) entry which is preliminary data.</text>
</comment>
<keyword evidence="8 11" id="KW-0472">Membrane</keyword>
<proteinExistence type="inferred from homology"/>
<feature type="transmembrane region" description="Helical" evidence="11">
    <location>
        <begin position="39"/>
        <end position="58"/>
    </location>
</feature>
<evidence type="ECO:0000256" key="3">
    <source>
        <dbReference type="ARBA" id="ARBA00022443"/>
    </source>
</evidence>
<evidence type="ECO:0000259" key="12">
    <source>
        <dbReference type="PROSITE" id="PS50002"/>
    </source>
</evidence>
<evidence type="ECO:0000256" key="8">
    <source>
        <dbReference type="ARBA" id="ARBA00023136"/>
    </source>
</evidence>
<feature type="region of interest" description="Disordered" evidence="10">
    <location>
        <begin position="149"/>
        <end position="193"/>
    </location>
</feature>
<keyword evidence="14" id="KW-1185">Reference proteome</keyword>
<dbReference type="InterPro" id="IPR035522">
    <property type="entry name" value="Sho1_SH3"/>
</dbReference>
<organism evidence="13 14">
    <name type="scientific">Helicostylum pulchrum</name>
    <dbReference type="NCBI Taxonomy" id="562976"/>
    <lineage>
        <taxon>Eukaryota</taxon>
        <taxon>Fungi</taxon>
        <taxon>Fungi incertae sedis</taxon>
        <taxon>Mucoromycota</taxon>
        <taxon>Mucoromycotina</taxon>
        <taxon>Mucoromycetes</taxon>
        <taxon>Mucorales</taxon>
        <taxon>Mucorineae</taxon>
        <taxon>Mucoraceae</taxon>
        <taxon>Helicostylum</taxon>
    </lineage>
</organism>
<evidence type="ECO:0000256" key="4">
    <source>
        <dbReference type="ARBA" id="ARBA00022475"/>
    </source>
</evidence>
<keyword evidence="4" id="KW-1003">Cell membrane</keyword>
<name>A0ABP9YB73_9FUNG</name>
<evidence type="ECO:0000256" key="2">
    <source>
        <dbReference type="ARBA" id="ARBA00009739"/>
    </source>
</evidence>
<dbReference type="InterPro" id="IPR036028">
    <property type="entry name" value="SH3-like_dom_sf"/>
</dbReference>
<feature type="transmembrane region" description="Helical" evidence="11">
    <location>
        <begin position="101"/>
        <end position="119"/>
    </location>
</feature>
<feature type="domain" description="SH3" evidence="12">
    <location>
        <begin position="190"/>
        <end position="247"/>
    </location>
</feature>
<dbReference type="InterPro" id="IPR001452">
    <property type="entry name" value="SH3_domain"/>
</dbReference>
<sequence>MDDSEYNLSSPTILATSALTAAAWLILFIGACVAGFHGVAWWIIIFELVFVVGTIVLLGVNKFYRFSKMVYVVMAVSLVYLTYLCQFTLDNNGDPGARAAAAGSVMLLIVQFIWAICLTSPSGSWFSRNGSTNFKNSAVGVTGANLTHKFSNSMRSNNNSGGGGGKKDYNSPLPPRNDEERDVGDGNGTDDCEQATALHDYQGSPDDPNELSFSKNEVLDILDKRGNWWQARKRDGTTGIVPSNYFQ</sequence>
<evidence type="ECO:0000313" key="14">
    <source>
        <dbReference type="Proteomes" id="UP001476247"/>
    </source>
</evidence>
<evidence type="ECO:0000256" key="10">
    <source>
        <dbReference type="SAM" id="MobiDB-lite"/>
    </source>
</evidence>
<dbReference type="PRINTS" id="PR00452">
    <property type="entry name" value="SH3DOMAIN"/>
</dbReference>
<keyword evidence="7" id="KW-0346">Stress response</keyword>
<feature type="transmembrane region" description="Helical" evidence="11">
    <location>
        <begin position="12"/>
        <end position="33"/>
    </location>
</feature>
<dbReference type="EMBL" id="BAABUJ010000033">
    <property type="protein sequence ID" value="GAA5804207.1"/>
    <property type="molecule type" value="Genomic_DNA"/>
</dbReference>
<evidence type="ECO:0000256" key="7">
    <source>
        <dbReference type="ARBA" id="ARBA00023016"/>
    </source>
</evidence>
<evidence type="ECO:0000256" key="1">
    <source>
        <dbReference type="ARBA" id="ARBA00004651"/>
    </source>
</evidence>
<comment type="subcellular location">
    <subcellularLocation>
        <location evidence="1">Cell membrane</location>
        <topology evidence="1">Multi-pass membrane protein</topology>
    </subcellularLocation>
</comment>
<evidence type="ECO:0000256" key="5">
    <source>
        <dbReference type="ARBA" id="ARBA00022692"/>
    </source>
</evidence>